<sequence length="30" mass="3379">MCVKNTKAAFKFATFQSFPNVSQILTKIKS</sequence>
<accession>T1JS85</accession>
<reference evidence="2" key="1">
    <citation type="submission" date="2011-08" db="EMBL/GenBank/DDBJ databases">
        <authorList>
            <person name="Rombauts S."/>
        </authorList>
    </citation>
    <scope>NUCLEOTIDE SEQUENCE</scope>
    <source>
        <strain evidence="2">London</strain>
    </source>
</reference>
<dbReference type="Proteomes" id="UP000015104">
    <property type="component" value="Unassembled WGS sequence"/>
</dbReference>
<dbReference type="EMBL" id="CAEY01000458">
    <property type="status" value="NOT_ANNOTATED_CDS"/>
    <property type="molecule type" value="Genomic_DNA"/>
</dbReference>
<reference evidence="1" key="2">
    <citation type="submission" date="2015-06" db="UniProtKB">
        <authorList>
            <consortium name="EnsemblMetazoa"/>
        </authorList>
    </citation>
    <scope>IDENTIFICATION</scope>
</reference>
<dbReference type="EnsemblMetazoa" id="tetur01g09630.1">
    <property type="protein sequence ID" value="tetur01g09630.1"/>
    <property type="gene ID" value="tetur01g09630"/>
</dbReference>
<evidence type="ECO:0000313" key="1">
    <source>
        <dbReference type="EnsemblMetazoa" id="tetur01g09630.1"/>
    </source>
</evidence>
<dbReference type="AlphaFoldDB" id="T1JS85"/>
<keyword evidence="2" id="KW-1185">Reference proteome</keyword>
<organism evidence="1 2">
    <name type="scientific">Tetranychus urticae</name>
    <name type="common">Two-spotted spider mite</name>
    <dbReference type="NCBI Taxonomy" id="32264"/>
    <lineage>
        <taxon>Eukaryota</taxon>
        <taxon>Metazoa</taxon>
        <taxon>Ecdysozoa</taxon>
        <taxon>Arthropoda</taxon>
        <taxon>Chelicerata</taxon>
        <taxon>Arachnida</taxon>
        <taxon>Acari</taxon>
        <taxon>Acariformes</taxon>
        <taxon>Trombidiformes</taxon>
        <taxon>Prostigmata</taxon>
        <taxon>Eleutherengona</taxon>
        <taxon>Raphignathae</taxon>
        <taxon>Tetranychoidea</taxon>
        <taxon>Tetranychidae</taxon>
        <taxon>Tetranychus</taxon>
    </lineage>
</organism>
<evidence type="ECO:0000313" key="2">
    <source>
        <dbReference type="Proteomes" id="UP000015104"/>
    </source>
</evidence>
<proteinExistence type="predicted"/>
<name>T1JS85_TETUR</name>
<protein>
    <submittedName>
        <fullName evidence="1">Uncharacterized protein</fullName>
    </submittedName>
</protein>
<dbReference type="HOGENOM" id="CLU_3406749_0_0_1"/>